<reference evidence="1 2" key="1">
    <citation type="journal article" date="2019" name="Sci. Rep.">
        <title>A high-quality genome of Eragrostis curvula grass provides insights into Poaceae evolution and supports new strategies to enhance forage quality.</title>
        <authorList>
            <person name="Carballo J."/>
            <person name="Santos B.A.C.M."/>
            <person name="Zappacosta D."/>
            <person name="Garbus I."/>
            <person name="Selva J.P."/>
            <person name="Gallo C.A."/>
            <person name="Diaz A."/>
            <person name="Albertini E."/>
            <person name="Caccamo M."/>
            <person name="Echenique V."/>
        </authorList>
    </citation>
    <scope>NUCLEOTIDE SEQUENCE [LARGE SCALE GENOMIC DNA]</scope>
    <source>
        <strain evidence="2">cv. Victoria</strain>
        <tissue evidence="1">Leaf</tissue>
    </source>
</reference>
<dbReference type="Gramene" id="TVU03348">
    <property type="protein sequence ID" value="TVU03348"/>
    <property type="gene ID" value="EJB05_51110"/>
</dbReference>
<gene>
    <name evidence="1" type="ORF">EJB05_51110</name>
</gene>
<organism evidence="1 2">
    <name type="scientific">Eragrostis curvula</name>
    <name type="common">weeping love grass</name>
    <dbReference type="NCBI Taxonomy" id="38414"/>
    <lineage>
        <taxon>Eukaryota</taxon>
        <taxon>Viridiplantae</taxon>
        <taxon>Streptophyta</taxon>
        <taxon>Embryophyta</taxon>
        <taxon>Tracheophyta</taxon>
        <taxon>Spermatophyta</taxon>
        <taxon>Magnoliopsida</taxon>
        <taxon>Liliopsida</taxon>
        <taxon>Poales</taxon>
        <taxon>Poaceae</taxon>
        <taxon>PACMAD clade</taxon>
        <taxon>Chloridoideae</taxon>
        <taxon>Eragrostideae</taxon>
        <taxon>Eragrostidinae</taxon>
        <taxon>Eragrostis</taxon>
    </lineage>
</organism>
<accession>A0A5J9SWH1</accession>
<dbReference type="AlphaFoldDB" id="A0A5J9SWH1"/>
<comment type="caution">
    <text evidence="1">The sequence shown here is derived from an EMBL/GenBank/DDBJ whole genome shotgun (WGS) entry which is preliminary data.</text>
</comment>
<evidence type="ECO:0000313" key="2">
    <source>
        <dbReference type="Proteomes" id="UP000324897"/>
    </source>
</evidence>
<evidence type="ECO:0000313" key="1">
    <source>
        <dbReference type="EMBL" id="TVU03348.1"/>
    </source>
</evidence>
<sequence>MQIFGAATLPPAGDLRRPCRHLSLAPPRIQASSRRPRARRAPASVDVEVLPRPRVVRHRAWRPDHGACTRQDALAQVRAAVVKPNRSTASTLDIVAGGPMPCSRTFAVAIRVHIPRGRFPTVADYYVMIMKEMLIALGEVSIECYVSLQQQKKSTMSWAEYGSLGIGKALFESFFLKSSSSPYGFTTMWVEGLWKHNIYGETSIIVMHLQENSKAIWNMNSFTSKSVKYYIVYSSHGFCMCKGAGGSLVEDIPIMINCLTNLGLSSKQHRKQAAQLAR</sequence>
<proteinExistence type="predicted"/>
<dbReference type="EMBL" id="RWGY01000191">
    <property type="protein sequence ID" value="TVU03348.1"/>
    <property type="molecule type" value="Genomic_DNA"/>
</dbReference>
<protein>
    <submittedName>
        <fullName evidence="1">Uncharacterized protein</fullName>
    </submittedName>
</protein>
<feature type="non-terminal residue" evidence="1">
    <location>
        <position position="1"/>
    </location>
</feature>
<dbReference type="Proteomes" id="UP000324897">
    <property type="component" value="Unassembled WGS sequence"/>
</dbReference>
<keyword evidence="2" id="KW-1185">Reference proteome</keyword>
<name>A0A5J9SWH1_9POAL</name>